<evidence type="ECO:0000256" key="1">
    <source>
        <dbReference type="SAM" id="Phobius"/>
    </source>
</evidence>
<gene>
    <name evidence="2" type="ORF">COCNU_12G004200</name>
</gene>
<protein>
    <submittedName>
        <fullName evidence="2">Uncharacterized protein</fullName>
    </submittedName>
</protein>
<keyword evidence="1" id="KW-0812">Transmembrane</keyword>
<dbReference type="EMBL" id="CM017883">
    <property type="protein sequence ID" value="KAG1365420.1"/>
    <property type="molecule type" value="Genomic_DNA"/>
</dbReference>
<organism evidence="2 3">
    <name type="scientific">Cocos nucifera</name>
    <name type="common">Coconut palm</name>
    <dbReference type="NCBI Taxonomy" id="13894"/>
    <lineage>
        <taxon>Eukaryota</taxon>
        <taxon>Viridiplantae</taxon>
        <taxon>Streptophyta</taxon>
        <taxon>Embryophyta</taxon>
        <taxon>Tracheophyta</taxon>
        <taxon>Spermatophyta</taxon>
        <taxon>Magnoliopsida</taxon>
        <taxon>Liliopsida</taxon>
        <taxon>Arecaceae</taxon>
        <taxon>Arecoideae</taxon>
        <taxon>Cocoseae</taxon>
        <taxon>Attaleinae</taxon>
        <taxon>Cocos</taxon>
    </lineage>
</organism>
<name>A0A8K0NAK4_COCNU</name>
<dbReference type="AlphaFoldDB" id="A0A8K0NAK4"/>
<proteinExistence type="predicted"/>
<comment type="caution">
    <text evidence="2">The sequence shown here is derived from an EMBL/GenBank/DDBJ whole genome shotgun (WGS) entry which is preliminary data.</text>
</comment>
<keyword evidence="3" id="KW-1185">Reference proteome</keyword>
<keyword evidence="1" id="KW-0472">Membrane</keyword>
<evidence type="ECO:0000313" key="2">
    <source>
        <dbReference type="EMBL" id="KAG1365420.1"/>
    </source>
</evidence>
<reference evidence="2" key="1">
    <citation type="journal article" date="2017" name="Gigascience">
        <title>The genome draft of coconut (Cocos nucifera).</title>
        <authorList>
            <person name="Xiao Y."/>
            <person name="Xu P."/>
            <person name="Fan H."/>
            <person name="Baudouin L."/>
            <person name="Xia W."/>
            <person name="Bocs S."/>
            <person name="Xu J."/>
            <person name="Li Q."/>
            <person name="Guo A."/>
            <person name="Zhou L."/>
            <person name="Li J."/>
            <person name="Wu Y."/>
            <person name="Ma Z."/>
            <person name="Armero A."/>
            <person name="Issali A.E."/>
            <person name="Liu N."/>
            <person name="Peng M."/>
            <person name="Yang Y."/>
        </authorList>
    </citation>
    <scope>NUCLEOTIDE SEQUENCE</scope>
    <source>
        <tissue evidence="2">Spear leaf of Hainan Tall coconut</tissue>
    </source>
</reference>
<feature type="transmembrane region" description="Helical" evidence="1">
    <location>
        <begin position="20"/>
        <end position="41"/>
    </location>
</feature>
<accession>A0A8K0NAK4</accession>
<sequence>MDVSCLHSDYGIAFPGINNLNGIVILLVFYFSSCCYCGLVYESSDIYFLSIHSELIFESSFKAVMFQQLFLHVVSSITRESVTLSCIVSQDTDLLQFCIMASTIGSLFHHKEILAALRFTVTVSTLFCSEDASQFIIKLCSEGAPLFIGLLFAGLLAGAQNVFGKIAFSYAYLAC</sequence>
<reference evidence="2" key="2">
    <citation type="submission" date="2019-07" db="EMBL/GenBank/DDBJ databases">
        <authorList>
            <person name="Yang Y."/>
            <person name="Bocs S."/>
            <person name="Baudouin L."/>
        </authorList>
    </citation>
    <scope>NUCLEOTIDE SEQUENCE</scope>
    <source>
        <tissue evidence="2">Spear leaf of Hainan Tall coconut</tissue>
    </source>
</reference>
<dbReference type="Proteomes" id="UP000797356">
    <property type="component" value="Chromosome 12"/>
</dbReference>
<keyword evidence="1" id="KW-1133">Transmembrane helix</keyword>
<evidence type="ECO:0000313" key="3">
    <source>
        <dbReference type="Proteomes" id="UP000797356"/>
    </source>
</evidence>